<dbReference type="InterPro" id="IPR005481">
    <property type="entry name" value="BC-like_N"/>
</dbReference>
<dbReference type="SUPFAM" id="SSF89000">
    <property type="entry name" value="post-HMGL domain-like"/>
    <property type="match status" value="1"/>
</dbReference>
<dbReference type="Gene3D" id="3.30.470.20">
    <property type="entry name" value="ATP-grasp fold, B domain"/>
    <property type="match status" value="1"/>
</dbReference>
<dbReference type="SMART" id="SM00878">
    <property type="entry name" value="Biotin_carb_C"/>
    <property type="match status" value="1"/>
</dbReference>
<dbReference type="SUPFAM" id="SSF51569">
    <property type="entry name" value="Aldolase"/>
    <property type="match status" value="1"/>
</dbReference>
<feature type="domain" description="ATP-grasp" evidence="8">
    <location>
        <begin position="132"/>
        <end position="330"/>
    </location>
</feature>
<dbReference type="SUPFAM" id="SSF51246">
    <property type="entry name" value="Rudiment single hybrid motif"/>
    <property type="match status" value="1"/>
</dbReference>
<accession>A0A9E9M094</accession>
<dbReference type="InterPro" id="IPR011053">
    <property type="entry name" value="Single_hybrid_motif"/>
</dbReference>
<evidence type="ECO:0000256" key="2">
    <source>
        <dbReference type="ARBA" id="ARBA00013057"/>
    </source>
</evidence>
<dbReference type="RefSeq" id="WP_269309937.1">
    <property type="nucleotide sequence ID" value="NZ_CP098242.1"/>
</dbReference>
<keyword evidence="3 11" id="KW-0436">Ligase</keyword>
<dbReference type="GO" id="GO:0006094">
    <property type="term" value="P:gluconeogenesis"/>
    <property type="evidence" value="ECO:0007669"/>
    <property type="project" value="TreeGrafter"/>
</dbReference>
<dbReference type="AlphaFoldDB" id="A0A9E9M094"/>
<evidence type="ECO:0000313" key="12">
    <source>
        <dbReference type="Proteomes" id="UP001156215"/>
    </source>
</evidence>
<dbReference type="InterPro" id="IPR000891">
    <property type="entry name" value="PYR_CT"/>
</dbReference>
<gene>
    <name evidence="11" type="ORF">NB640_04290</name>
</gene>
<dbReference type="GO" id="GO:0005737">
    <property type="term" value="C:cytoplasm"/>
    <property type="evidence" value="ECO:0007669"/>
    <property type="project" value="TreeGrafter"/>
</dbReference>
<name>A0A9E9M094_9BURK</name>
<organism evidence="11 12">
    <name type="scientific">Oxalobacter vibrioformis</name>
    <dbReference type="NCBI Taxonomy" id="933080"/>
    <lineage>
        <taxon>Bacteria</taxon>
        <taxon>Pseudomonadati</taxon>
        <taxon>Pseudomonadota</taxon>
        <taxon>Betaproteobacteria</taxon>
        <taxon>Burkholderiales</taxon>
        <taxon>Oxalobacteraceae</taxon>
        <taxon>Oxalobacter</taxon>
    </lineage>
</organism>
<evidence type="ECO:0000256" key="3">
    <source>
        <dbReference type="ARBA" id="ARBA00022598"/>
    </source>
</evidence>
<dbReference type="InterPro" id="IPR003379">
    <property type="entry name" value="Carboxylase_cons_dom"/>
</dbReference>
<dbReference type="PANTHER" id="PTHR43778">
    <property type="entry name" value="PYRUVATE CARBOXYLASE"/>
    <property type="match status" value="1"/>
</dbReference>
<dbReference type="KEGG" id="ovb:NB640_04290"/>
<evidence type="ECO:0000256" key="1">
    <source>
        <dbReference type="ARBA" id="ARBA00001953"/>
    </source>
</evidence>
<dbReference type="PROSITE" id="PS00867">
    <property type="entry name" value="CPSASE_2"/>
    <property type="match status" value="1"/>
</dbReference>
<evidence type="ECO:0000256" key="6">
    <source>
        <dbReference type="ARBA" id="ARBA00022840"/>
    </source>
</evidence>
<dbReference type="InterPro" id="IPR005479">
    <property type="entry name" value="CPAse_ATP-bd"/>
</dbReference>
<dbReference type="EC" id="6.4.1.1" evidence="2"/>
<dbReference type="GO" id="GO:0005524">
    <property type="term" value="F:ATP binding"/>
    <property type="evidence" value="ECO:0007669"/>
    <property type="project" value="UniProtKB-UniRule"/>
</dbReference>
<sequence length="1233" mass="137652">MSRKTFEQVAKELKGKAILVANRGIPARRICRSIRESFDAVAVMTATDVDKTAPAASAALELMLLGEDPRAYLDVERIVRLAKQRGISAIHPGWGFASEDENFPRICKEAGMIFIGAEQEPMRLLGNKVQVRALAKTLDIPVVPGSDGAVDVPEARRNAHEIGFPIMLKAEGGGGGRGIFEVHDEAGLEDAFFKASTMAQASFGNPHVYVEKFLRNVRHIEIQVIADKYGNVFAFDERDCSLQRNNQKLVEITPSPWVMITPELRETLKEYSRKLVKAVGYHSLATVEFLVTAEGQPYLIEVNTRLQVEHGITECRYGIDLVEEQIAIAFGSELRFNEENTKPFHHAMQVRINCEDPQKGFSPNSGLISRYVSPGGPGVRIDSNMSAGYEFPSNYDSAGTLLITYAHEWDKVLGIMERALSEYTVAGVKTTIPFYREVIKNPLFRQGECDTRFIAAHPDLMDYTDALRESERTARLIADISALGYNQFVQLGQYRTRETPRMPKFEPVLPSIPSSIRHAPSPYPRGDRKALLSYIRDSGHVHFTDTTTRDNTQSNSGNRFRLAEDLLVAPYLDNCDFFSLETGGGAHFHVNLMANMTSPFIEAKEMNRVAPKTMKQILIRSTNVLGYRPQPRNLMHATAEKICEDFHIIRSFDFLNHIENMKPFAEVILHTPSVVFEPSLSLSYGRGFTVDHYLGVTEEILNQTAQILGVDLQEASRNIILGLKDMAGNCPPHFMRDLVTALRKQWPELVLHHHRHYTDGLFIPAVAEAAKAGAHIIDTSMGAAMRWYGQGEVLSTAAYLEELGLKTNLNQRMLREGNFVLKQIMPYYDRYTAPYFQGIDYDVVHHGMPGGATSSSQQGALDQGYIHLLPQMLRFLAGARQIVHYHDVTPGSQITWNTAFLAVTGAYRRGGDAAVQSLLEVLEHVAGRAEDDISPEMKEARLTIYRDCNDAFRGLLLGEYGKLPLGFPAEWVYQSAFGEEWRKMIAKRTEHSPLDSLPEVDFDAERAALHEHLHREPTEDELLLYLNHPADALKMFDFRLNYGNPNNLPLDVWFEGMEPGDELNFMDSQGKPHHVSLLSIRSPDENGMSIVRYVLDSEIMSSEVQVAKAGEGGKGNISKADPDNPYHVAAPSNGDLWVTYVSPGQVVKKGDDLFNISIMKQEKAVLAPMDGVVKRVVKTADYSETKQMVPVREGELIVELAPVPASCTSCAKPLPADSFTFCPYCGEKREGDA</sequence>
<dbReference type="InterPro" id="IPR011761">
    <property type="entry name" value="ATP-grasp"/>
</dbReference>
<evidence type="ECO:0000259" key="8">
    <source>
        <dbReference type="PROSITE" id="PS50975"/>
    </source>
</evidence>
<feature type="domain" description="Biotin carboxylation" evidence="9">
    <location>
        <begin position="14"/>
        <end position="459"/>
    </location>
</feature>
<dbReference type="SUPFAM" id="SSF56059">
    <property type="entry name" value="Glutathione synthetase ATP-binding domain-like"/>
    <property type="match status" value="1"/>
</dbReference>
<dbReference type="InterPro" id="IPR000089">
    <property type="entry name" value="Biotin_lipoyl"/>
</dbReference>
<dbReference type="InterPro" id="IPR013785">
    <property type="entry name" value="Aldolase_TIM"/>
</dbReference>
<evidence type="ECO:0000256" key="5">
    <source>
        <dbReference type="ARBA" id="ARBA00022741"/>
    </source>
</evidence>
<evidence type="ECO:0000259" key="9">
    <source>
        <dbReference type="PROSITE" id="PS50979"/>
    </source>
</evidence>
<dbReference type="CDD" id="cd06850">
    <property type="entry name" value="biotinyl_domain"/>
    <property type="match status" value="1"/>
</dbReference>
<keyword evidence="5 7" id="KW-0547">Nucleotide-binding</keyword>
<dbReference type="GO" id="GO:0004736">
    <property type="term" value="F:pyruvate carboxylase activity"/>
    <property type="evidence" value="ECO:0007669"/>
    <property type="project" value="UniProtKB-EC"/>
</dbReference>
<dbReference type="InterPro" id="IPR011054">
    <property type="entry name" value="Rudment_hybrid_motif"/>
</dbReference>
<dbReference type="InterPro" id="IPR011764">
    <property type="entry name" value="Biotin_carboxylation_dom"/>
</dbReference>
<dbReference type="PANTHER" id="PTHR43778:SF2">
    <property type="entry name" value="PYRUVATE CARBOXYLASE, MITOCHONDRIAL"/>
    <property type="match status" value="1"/>
</dbReference>
<dbReference type="PROSITE" id="PS50979">
    <property type="entry name" value="BC"/>
    <property type="match status" value="1"/>
</dbReference>
<keyword evidence="11" id="KW-0670">Pyruvate</keyword>
<protein>
    <recommendedName>
        <fullName evidence="2">pyruvate carboxylase</fullName>
        <ecNumber evidence="2">6.4.1.1</ecNumber>
    </recommendedName>
</protein>
<dbReference type="InterPro" id="IPR055268">
    <property type="entry name" value="PCB-like"/>
</dbReference>
<dbReference type="Pfam" id="PF02785">
    <property type="entry name" value="Biotin_carb_C"/>
    <property type="match status" value="1"/>
</dbReference>
<comment type="cofactor">
    <cofactor evidence="1">
        <name>biotin</name>
        <dbReference type="ChEBI" id="CHEBI:57586"/>
    </cofactor>
</comment>
<dbReference type="Gene3D" id="3.20.20.70">
    <property type="entry name" value="Aldolase class I"/>
    <property type="match status" value="1"/>
</dbReference>
<dbReference type="PROSITE" id="PS50975">
    <property type="entry name" value="ATP_GRASP"/>
    <property type="match status" value="1"/>
</dbReference>
<dbReference type="Gene3D" id="2.40.50.100">
    <property type="match status" value="1"/>
</dbReference>
<dbReference type="EMBL" id="CP098242">
    <property type="protein sequence ID" value="WAW10870.1"/>
    <property type="molecule type" value="Genomic_DNA"/>
</dbReference>
<dbReference type="InterPro" id="IPR016185">
    <property type="entry name" value="PreATP-grasp_dom_sf"/>
</dbReference>
<proteinExistence type="predicted"/>
<keyword evidence="4" id="KW-0479">Metal-binding</keyword>
<reference evidence="11" key="1">
    <citation type="journal article" date="2022" name="Front. Microbiol.">
        <title>New perspectives on an old grouping: The genomic and phenotypic variability of Oxalobacter formigenes and the implications for calcium oxalate stone prevention.</title>
        <authorList>
            <person name="Chmiel J.A."/>
            <person name="Carr C."/>
            <person name="Stuivenberg G.A."/>
            <person name="Venema R."/>
            <person name="Chanyi R.M."/>
            <person name="Al K.F."/>
            <person name="Giguere D."/>
            <person name="Say H."/>
            <person name="Akouris P.P."/>
            <person name="Dominguez Romero S.A."/>
            <person name="Kwong A."/>
            <person name="Tai V."/>
            <person name="Koval S.F."/>
            <person name="Razvi H."/>
            <person name="Bjazevic J."/>
            <person name="Burton J.P."/>
        </authorList>
    </citation>
    <scope>NUCLEOTIDE SEQUENCE</scope>
    <source>
        <strain evidence="11">WoOx3</strain>
    </source>
</reference>
<dbReference type="Proteomes" id="UP001156215">
    <property type="component" value="Chromosome"/>
</dbReference>
<evidence type="ECO:0000256" key="7">
    <source>
        <dbReference type="PROSITE-ProRule" id="PRU00409"/>
    </source>
</evidence>
<keyword evidence="12" id="KW-1185">Reference proteome</keyword>
<dbReference type="Pfam" id="PF00364">
    <property type="entry name" value="Biotin_lipoyl"/>
    <property type="match status" value="1"/>
</dbReference>
<dbReference type="SUPFAM" id="SSF51230">
    <property type="entry name" value="Single hybrid motif"/>
    <property type="match status" value="1"/>
</dbReference>
<feature type="domain" description="Pyruvate carboxyltransferase" evidence="10">
    <location>
        <begin position="541"/>
        <end position="815"/>
    </location>
</feature>
<evidence type="ECO:0000313" key="11">
    <source>
        <dbReference type="EMBL" id="WAW10870.1"/>
    </source>
</evidence>
<evidence type="ECO:0000256" key="4">
    <source>
        <dbReference type="ARBA" id="ARBA00022723"/>
    </source>
</evidence>
<evidence type="ECO:0000259" key="10">
    <source>
        <dbReference type="PROSITE" id="PS50991"/>
    </source>
</evidence>
<dbReference type="InterPro" id="IPR005482">
    <property type="entry name" value="Biotin_COase_C"/>
</dbReference>
<dbReference type="Pfam" id="PF02786">
    <property type="entry name" value="CPSase_L_D2"/>
    <property type="match status" value="1"/>
</dbReference>
<dbReference type="PROSITE" id="PS50991">
    <property type="entry name" value="PYR_CT"/>
    <property type="match status" value="1"/>
</dbReference>
<dbReference type="NCBIfam" id="NF009554">
    <property type="entry name" value="PRK12999.1"/>
    <property type="match status" value="1"/>
</dbReference>
<dbReference type="Pfam" id="PF00289">
    <property type="entry name" value="Biotin_carb_N"/>
    <property type="match status" value="1"/>
</dbReference>
<dbReference type="SUPFAM" id="SSF52440">
    <property type="entry name" value="PreATP-grasp domain"/>
    <property type="match status" value="1"/>
</dbReference>
<dbReference type="GO" id="GO:0046872">
    <property type="term" value="F:metal ion binding"/>
    <property type="evidence" value="ECO:0007669"/>
    <property type="project" value="UniProtKB-KW"/>
</dbReference>
<dbReference type="Pfam" id="PF02436">
    <property type="entry name" value="PYC_OADA"/>
    <property type="match status" value="1"/>
</dbReference>
<keyword evidence="6 7" id="KW-0067">ATP-binding</keyword>